<feature type="domain" description="ISXO2-like transposase" evidence="1">
    <location>
        <begin position="132"/>
        <end position="273"/>
    </location>
</feature>
<dbReference type="PANTHER" id="PTHR47163:SF2">
    <property type="entry name" value="SI:DKEY-17M8.2"/>
    <property type="match status" value="1"/>
</dbReference>
<dbReference type="InterPro" id="IPR024445">
    <property type="entry name" value="Tnp_ISXO2-like"/>
</dbReference>
<protein>
    <submittedName>
        <fullName evidence="3">Uncharacterized protein LOC112456609</fullName>
    </submittedName>
</protein>
<gene>
    <name evidence="3" type="primary">LOC112456609</name>
</gene>
<proteinExistence type="predicted"/>
<dbReference type="Proteomes" id="UP000504618">
    <property type="component" value="Unplaced"/>
</dbReference>
<dbReference type="OrthoDB" id="10052789at2759"/>
<dbReference type="NCBIfam" id="NF033547">
    <property type="entry name" value="transpos_IS1595"/>
    <property type="match status" value="1"/>
</dbReference>
<dbReference type="PANTHER" id="PTHR47163">
    <property type="entry name" value="DDE_TNP_IS1595 DOMAIN-CONTAINING PROTEIN"/>
    <property type="match status" value="1"/>
</dbReference>
<reference evidence="3" key="1">
    <citation type="submission" date="2025-08" db="UniProtKB">
        <authorList>
            <consortium name="RefSeq"/>
        </authorList>
    </citation>
    <scope>IDENTIFICATION</scope>
    <source>
        <tissue evidence="3">Whole body</tissue>
    </source>
</reference>
<evidence type="ECO:0000313" key="2">
    <source>
        <dbReference type="Proteomes" id="UP000504618"/>
    </source>
</evidence>
<dbReference type="AlphaFoldDB" id="A0A6J1Q0P3"/>
<dbReference type="InterPro" id="IPR053164">
    <property type="entry name" value="IS1016-like_transposase"/>
</dbReference>
<evidence type="ECO:0000313" key="3">
    <source>
        <dbReference type="RefSeq" id="XP_024875046.1"/>
    </source>
</evidence>
<dbReference type="GeneID" id="112456609"/>
<name>A0A6J1Q0P3_9HYME</name>
<dbReference type="SMART" id="SM01126">
    <property type="entry name" value="DDE_Tnp_IS1595"/>
    <property type="match status" value="1"/>
</dbReference>
<dbReference type="Pfam" id="PF12762">
    <property type="entry name" value="DDE_Tnp_IS1595"/>
    <property type="match status" value="1"/>
</dbReference>
<dbReference type="RefSeq" id="XP_024875046.1">
    <property type="nucleotide sequence ID" value="XM_025019278.1"/>
</dbReference>
<accession>A0A6J1Q0P3</accession>
<evidence type="ECO:0000259" key="1">
    <source>
        <dbReference type="SMART" id="SM01126"/>
    </source>
</evidence>
<keyword evidence="2" id="KW-1185">Reference proteome</keyword>
<organism evidence="2 3">
    <name type="scientific">Temnothorax curvispinosus</name>
    <dbReference type="NCBI Taxonomy" id="300111"/>
    <lineage>
        <taxon>Eukaryota</taxon>
        <taxon>Metazoa</taxon>
        <taxon>Ecdysozoa</taxon>
        <taxon>Arthropoda</taxon>
        <taxon>Hexapoda</taxon>
        <taxon>Insecta</taxon>
        <taxon>Pterygota</taxon>
        <taxon>Neoptera</taxon>
        <taxon>Endopterygota</taxon>
        <taxon>Hymenoptera</taxon>
        <taxon>Apocrita</taxon>
        <taxon>Aculeata</taxon>
        <taxon>Formicoidea</taxon>
        <taxon>Formicidae</taxon>
        <taxon>Myrmicinae</taxon>
        <taxon>Temnothorax</taxon>
    </lineage>
</organism>
<sequence length="303" mass="34994">MAKKEDLVDYLIQHDVLPSEINCEQRGEKLIINKETLLFRCRKTVPIASSQKKKRVSKQCDYKKSAKVGTWFGNSNLELATICKIIASFLMLRPPRQEDLEEELGISSSTVVDWFSFCREVCAYWSDKCSAKLGGPGRTVEIDEAKIGHRKYNRGRLLKGNWIFGGFERESKKIFIVPVEDRTEETLLACIKEWIMPGTTIVSDCWKSYNCLNSEGFQHLTVNHTYNFVDPDTGAHTQHIERVWREVRANIPKYGTRSYHVEGYLFKFLFKHAHPRAERLDNFFGVIAQMYPPLSTVEAEQSQ</sequence>